<dbReference type="EMBL" id="SRLO01000113">
    <property type="protein sequence ID" value="TNN74452.1"/>
    <property type="molecule type" value="Genomic_DNA"/>
</dbReference>
<feature type="region of interest" description="Disordered" evidence="1">
    <location>
        <begin position="27"/>
        <end position="76"/>
    </location>
</feature>
<comment type="caution">
    <text evidence="3">The sequence shown here is derived from an EMBL/GenBank/DDBJ whole genome shotgun (WGS) entry which is preliminary data.</text>
</comment>
<dbReference type="Proteomes" id="UP000314294">
    <property type="component" value="Unassembled WGS sequence"/>
</dbReference>
<evidence type="ECO:0000313" key="4">
    <source>
        <dbReference type="Proteomes" id="UP000314294"/>
    </source>
</evidence>
<evidence type="ECO:0000256" key="2">
    <source>
        <dbReference type="SAM" id="Phobius"/>
    </source>
</evidence>
<reference evidence="3 4" key="1">
    <citation type="submission" date="2019-03" db="EMBL/GenBank/DDBJ databases">
        <title>First draft genome of Liparis tanakae, snailfish: a comprehensive survey of snailfish specific genes.</title>
        <authorList>
            <person name="Kim W."/>
            <person name="Song I."/>
            <person name="Jeong J.-H."/>
            <person name="Kim D."/>
            <person name="Kim S."/>
            <person name="Ryu S."/>
            <person name="Song J.Y."/>
            <person name="Lee S.K."/>
        </authorList>
    </citation>
    <scope>NUCLEOTIDE SEQUENCE [LARGE SCALE GENOMIC DNA]</scope>
    <source>
        <tissue evidence="3">Muscle</tissue>
    </source>
</reference>
<feature type="region of interest" description="Disordered" evidence="1">
    <location>
        <begin position="115"/>
        <end position="138"/>
    </location>
</feature>
<evidence type="ECO:0000256" key="1">
    <source>
        <dbReference type="SAM" id="MobiDB-lite"/>
    </source>
</evidence>
<proteinExistence type="predicted"/>
<feature type="transmembrane region" description="Helical" evidence="2">
    <location>
        <begin position="91"/>
        <end position="109"/>
    </location>
</feature>
<dbReference type="AlphaFoldDB" id="A0A4Z2IAM8"/>
<organism evidence="3 4">
    <name type="scientific">Liparis tanakae</name>
    <name type="common">Tanaka's snailfish</name>
    <dbReference type="NCBI Taxonomy" id="230148"/>
    <lineage>
        <taxon>Eukaryota</taxon>
        <taxon>Metazoa</taxon>
        <taxon>Chordata</taxon>
        <taxon>Craniata</taxon>
        <taxon>Vertebrata</taxon>
        <taxon>Euteleostomi</taxon>
        <taxon>Actinopterygii</taxon>
        <taxon>Neopterygii</taxon>
        <taxon>Teleostei</taxon>
        <taxon>Neoteleostei</taxon>
        <taxon>Acanthomorphata</taxon>
        <taxon>Eupercaria</taxon>
        <taxon>Perciformes</taxon>
        <taxon>Cottioidei</taxon>
        <taxon>Cottales</taxon>
        <taxon>Liparidae</taxon>
        <taxon>Liparis</taxon>
    </lineage>
</organism>
<keyword evidence="4" id="KW-1185">Reference proteome</keyword>
<evidence type="ECO:0000313" key="3">
    <source>
        <dbReference type="EMBL" id="TNN74452.1"/>
    </source>
</evidence>
<keyword evidence="2" id="KW-1133">Transmembrane helix</keyword>
<sequence length="138" mass="15125">MATDSVTTVLFRMIQSVPISSTTAVTSVSSRQNCGSRSPSRMSMKKNSRDQSGEMGSSATKARPGPWSATSDTGTSRLCAMKPKMEKMTKPAYTLVAQLVMLMMMLSLYQREGKKPARRGLTPPNIHKSTITFHHPLD</sequence>
<gene>
    <name evidence="3" type="ORF">EYF80_015232</name>
</gene>
<accession>A0A4Z2IAM8</accession>
<protein>
    <submittedName>
        <fullName evidence="3">Uncharacterized protein</fullName>
    </submittedName>
</protein>
<keyword evidence="2" id="KW-0472">Membrane</keyword>
<keyword evidence="2" id="KW-0812">Transmembrane</keyword>
<name>A0A4Z2IAM8_9TELE</name>
<feature type="compositionally biased region" description="Polar residues" evidence="1">
    <location>
        <begin position="31"/>
        <end position="41"/>
    </location>
</feature>